<dbReference type="Proteomes" id="UP000051326">
    <property type="component" value="Unassembled WGS sequence"/>
</dbReference>
<evidence type="ECO:0000313" key="6">
    <source>
        <dbReference type="Proteomes" id="UP001058514"/>
    </source>
</evidence>
<dbReference type="SUPFAM" id="SSF52402">
    <property type="entry name" value="Adenine nucleotide alpha hydrolases-like"/>
    <property type="match status" value="1"/>
</dbReference>
<keyword evidence="6" id="KW-1185">Reference proteome</keyword>
<gene>
    <name evidence="4" type="ORF">K3718_09670</name>
    <name evidence="3" type="ORF">PHA8399_02786</name>
</gene>
<proteinExistence type="inferred from homology"/>
<dbReference type="RefSeq" id="WP_058286715.1">
    <property type="nucleotide sequence ID" value="NZ_CP041159.1"/>
</dbReference>
<dbReference type="PANTHER" id="PTHR46268:SF6">
    <property type="entry name" value="UNIVERSAL STRESS PROTEIN UP12"/>
    <property type="match status" value="1"/>
</dbReference>
<dbReference type="Proteomes" id="UP001058514">
    <property type="component" value="Chromosome"/>
</dbReference>
<dbReference type="EMBL" id="CP081051">
    <property type="protein sequence ID" value="UWQ39862.1"/>
    <property type="molecule type" value="Genomic_DNA"/>
</dbReference>
<comment type="similarity">
    <text evidence="1">Belongs to the universal stress protein A family.</text>
</comment>
<organism evidence="3 5">
    <name type="scientific">Leisingera aquaemixtae</name>
    <dbReference type="NCBI Taxonomy" id="1396826"/>
    <lineage>
        <taxon>Bacteria</taxon>
        <taxon>Pseudomonadati</taxon>
        <taxon>Pseudomonadota</taxon>
        <taxon>Alphaproteobacteria</taxon>
        <taxon>Rhodobacterales</taxon>
        <taxon>Roseobacteraceae</taxon>
        <taxon>Leisingera</taxon>
    </lineage>
</organism>
<dbReference type="PANTHER" id="PTHR46268">
    <property type="entry name" value="STRESS RESPONSE PROTEIN NHAX"/>
    <property type="match status" value="1"/>
</dbReference>
<sequence length="139" mass="14840">MYSKIMVPVDLTHADRLERALQLASDLAHLYNAEVIFVGVTSPQPSKVAHNPQEFAAKLDAFASGQAAKRNMTASGHAVVSHDPAVDLDKTLIKACSDTGAELIVMASHVPNVSDYLFHAHGGRVAEKAPVSVLVVRES</sequence>
<name>A0A0P1HB99_9RHOB</name>
<evidence type="ECO:0000313" key="4">
    <source>
        <dbReference type="EMBL" id="UWQ39862.1"/>
    </source>
</evidence>
<evidence type="ECO:0000313" key="5">
    <source>
        <dbReference type="Proteomes" id="UP000051326"/>
    </source>
</evidence>
<evidence type="ECO:0000256" key="1">
    <source>
        <dbReference type="ARBA" id="ARBA00008791"/>
    </source>
</evidence>
<dbReference type="Pfam" id="PF00582">
    <property type="entry name" value="Usp"/>
    <property type="match status" value="1"/>
</dbReference>
<dbReference type="EMBL" id="CYSR01000030">
    <property type="protein sequence ID" value="CUI00652.1"/>
    <property type="molecule type" value="Genomic_DNA"/>
</dbReference>
<reference evidence="4" key="2">
    <citation type="submission" date="2021-08" db="EMBL/GenBank/DDBJ databases">
        <authorList>
            <person name="Nwanade C."/>
            <person name="Wang M."/>
            <person name="Masoudi A."/>
            <person name="Yu Z."/>
            <person name="Liu J."/>
        </authorList>
    </citation>
    <scope>NUCLEOTIDE SEQUENCE</scope>
    <source>
        <strain evidence="4">S166</strain>
    </source>
</reference>
<accession>A0A0P1HB99</accession>
<dbReference type="PRINTS" id="PR01438">
    <property type="entry name" value="UNVRSLSTRESS"/>
</dbReference>
<evidence type="ECO:0000313" key="3">
    <source>
        <dbReference type="EMBL" id="CUI00652.1"/>
    </source>
</evidence>
<evidence type="ECO:0000259" key="2">
    <source>
        <dbReference type="Pfam" id="PF00582"/>
    </source>
</evidence>
<protein>
    <submittedName>
        <fullName evidence="3 4">Universal stress protein</fullName>
    </submittedName>
</protein>
<dbReference type="InterPro" id="IPR006015">
    <property type="entry name" value="Universal_stress_UspA"/>
</dbReference>
<dbReference type="STRING" id="1396826.PHA8399_02786"/>
<dbReference type="AlphaFoldDB" id="A0A0P1HB99"/>
<dbReference type="InterPro" id="IPR014729">
    <property type="entry name" value="Rossmann-like_a/b/a_fold"/>
</dbReference>
<feature type="domain" description="UspA" evidence="2">
    <location>
        <begin position="1"/>
        <end position="137"/>
    </location>
</feature>
<dbReference type="CDD" id="cd00293">
    <property type="entry name" value="USP-like"/>
    <property type="match status" value="1"/>
</dbReference>
<dbReference type="InterPro" id="IPR006016">
    <property type="entry name" value="UspA"/>
</dbReference>
<dbReference type="Gene3D" id="3.40.50.620">
    <property type="entry name" value="HUPs"/>
    <property type="match status" value="1"/>
</dbReference>
<reference evidence="3 5" key="1">
    <citation type="submission" date="2015-09" db="EMBL/GenBank/DDBJ databases">
        <authorList>
            <consortium name="Swine Surveillance"/>
        </authorList>
    </citation>
    <scope>NUCLEOTIDE SEQUENCE [LARGE SCALE GENOMIC DNA]</scope>
    <source>
        <strain evidence="3 5">CECT 8399</strain>
    </source>
</reference>